<comment type="subcellular location">
    <subcellularLocation>
        <location evidence="6">Membrane</location>
        <topology evidence="6">Single-pass type II membrane protein</topology>
    </subcellularLocation>
</comment>
<keyword evidence="6" id="KW-0812">Transmembrane</keyword>
<feature type="domain" description="Peptidase S26" evidence="7">
    <location>
        <begin position="10"/>
        <end position="172"/>
    </location>
</feature>
<dbReference type="GO" id="GO:0009003">
    <property type="term" value="F:signal peptidase activity"/>
    <property type="evidence" value="ECO:0007669"/>
    <property type="project" value="UniProtKB-EC"/>
</dbReference>
<accession>A0A1F5SA58</accession>
<comment type="similarity">
    <text evidence="2 6">Belongs to the peptidase S26 family.</text>
</comment>
<dbReference type="PROSITE" id="PS00761">
    <property type="entry name" value="SPASE_I_3"/>
    <property type="match status" value="1"/>
</dbReference>
<dbReference type="InterPro" id="IPR019758">
    <property type="entry name" value="Pept_S26A_signal_pept_1_CS"/>
</dbReference>
<evidence type="ECO:0000256" key="2">
    <source>
        <dbReference type="ARBA" id="ARBA00009370"/>
    </source>
</evidence>
<dbReference type="InterPro" id="IPR019757">
    <property type="entry name" value="Pept_S26A_signal_pept_1_Lys-AS"/>
</dbReference>
<dbReference type="SUPFAM" id="SSF51306">
    <property type="entry name" value="LexA/Signal peptidase"/>
    <property type="match status" value="1"/>
</dbReference>
<dbReference type="PROSITE" id="PS00760">
    <property type="entry name" value="SPASE_I_2"/>
    <property type="match status" value="1"/>
</dbReference>
<proteinExistence type="inferred from homology"/>
<dbReference type="EC" id="3.4.21.89" evidence="3 6"/>
<feature type="active site" evidence="5">
    <location>
        <position position="83"/>
    </location>
</feature>
<dbReference type="AlphaFoldDB" id="A0A1F5SA58"/>
<evidence type="ECO:0000256" key="4">
    <source>
        <dbReference type="ARBA" id="ARBA00022801"/>
    </source>
</evidence>
<gene>
    <name evidence="8" type="ORF">A3D45_01360</name>
</gene>
<evidence type="ECO:0000256" key="1">
    <source>
        <dbReference type="ARBA" id="ARBA00000677"/>
    </source>
</evidence>
<dbReference type="CDD" id="cd06530">
    <property type="entry name" value="S26_SPase_I"/>
    <property type="match status" value="1"/>
</dbReference>
<evidence type="ECO:0000256" key="3">
    <source>
        <dbReference type="ARBA" id="ARBA00013208"/>
    </source>
</evidence>
<comment type="catalytic activity">
    <reaction evidence="1 6">
        <text>Cleavage of hydrophobic, N-terminal signal or leader sequences from secreted and periplasmic proteins.</text>
        <dbReference type="EC" id="3.4.21.89"/>
    </reaction>
</comment>
<evidence type="ECO:0000256" key="6">
    <source>
        <dbReference type="RuleBase" id="RU362042"/>
    </source>
</evidence>
<dbReference type="NCBIfam" id="TIGR02227">
    <property type="entry name" value="sigpep_I_bact"/>
    <property type="match status" value="1"/>
</dbReference>
<keyword evidence="6" id="KW-0472">Membrane</keyword>
<dbReference type="PRINTS" id="PR00727">
    <property type="entry name" value="LEADERPTASE"/>
</dbReference>
<keyword evidence="6" id="KW-0645">Protease</keyword>
<keyword evidence="4 6" id="KW-0378">Hydrolase</keyword>
<evidence type="ECO:0000256" key="5">
    <source>
        <dbReference type="PIRSR" id="PIRSR600223-1"/>
    </source>
</evidence>
<dbReference type="GO" id="GO:0004252">
    <property type="term" value="F:serine-type endopeptidase activity"/>
    <property type="evidence" value="ECO:0007669"/>
    <property type="project" value="InterPro"/>
</dbReference>
<feature type="transmembrane region" description="Helical" evidence="6">
    <location>
        <begin position="6"/>
        <end position="30"/>
    </location>
</feature>
<sequence length="187" mass="21887">MVKNFFAYVFELVKVVVISLAIIIPIRYYLIQPFYVKGASMEPNFYDKEYLIIDEISYRFHEPARGDIVVFRYPRNPEEFFIKRVIGLPGERIQVKDGFIYIYNQEHQDGAQLAEKYLPADLRTYALNDEITTLNDGEYYVLGDNRNSSKDSRSFGAVDKKFITGKALLRGWPFNRIDVFSAPQYSY</sequence>
<name>A0A1F5SA58_9BACT</name>
<dbReference type="Pfam" id="PF10502">
    <property type="entry name" value="Peptidase_S26"/>
    <property type="match status" value="1"/>
</dbReference>
<keyword evidence="6" id="KW-1133">Transmembrane helix</keyword>
<dbReference type="PANTHER" id="PTHR43390:SF1">
    <property type="entry name" value="CHLOROPLAST PROCESSING PEPTIDASE"/>
    <property type="match status" value="1"/>
</dbReference>
<dbReference type="InterPro" id="IPR036286">
    <property type="entry name" value="LexA/Signal_pep-like_sf"/>
</dbReference>
<dbReference type="Proteomes" id="UP000176877">
    <property type="component" value="Unassembled WGS sequence"/>
</dbReference>
<feature type="active site" evidence="5">
    <location>
        <position position="40"/>
    </location>
</feature>
<dbReference type="Gene3D" id="2.10.109.10">
    <property type="entry name" value="Umud Fragment, subunit A"/>
    <property type="match status" value="1"/>
</dbReference>
<evidence type="ECO:0000313" key="8">
    <source>
        <dbReference type="EMBL" id="OGF23529.1"/>
    </source>
</evidence>
<dbReference type="PANTHER" id="PTHR43390">
    <property type="entry name" value="SIGNAL PEPTIDASE I"/>
    <property type="match status" value="1"/>
</dbReference>
<dbReference type="GO" id="GO:0006465">
    <property type="term" value="P:signal peptide processing"/>
    <property type="evidence" value="ECO:0007669"/>
    <property type="project" value="InterPro"/>
</dbReference>
<protein>
    <recommendedName>
        <fullName evidence="3 6">Signal peptidase I</fullName>
        <ecNumber evidence="3 6">3.4.21.89</ecNumber>
    </recommendedName>
</protein>
<evidence type="ECO:0000313" key="9">
    <source>
        <dbReference type="Proteomes" id="UP000176877"/>
    </source>
</evidence>
<comment type="caution">
    <text evidence="8">The sequence shown here is derived from an EMBL/GenBank/DDBJ whole genome shotgun (WGS) entry which is preliminary data.</text>
</comment>
<dbReference type="EMBL" id="MFFT01000006">
    <property type="protein sequence ID" value="OGF23529.1"/>
    <property type="molecule type" value="Genomic_DNA"/>
</dbReference>
<reference evidence="8 9" key="1">
    <citation type="journal article" date="2016" name="Nat. Commun.">
        <title>Thousands of microbial genomes shed light on interconnected biogeochemical processes in an aquifer system.</title>
        <authorList>
            <person name="Anantharaman K."/>
            <person name="Brown C.T."/>
            <person name="Hug L.A."/>
            <person name="Sharon I."/>
            <person name="Castelle C.J."/>
            <person name="Probst A.J."/>
            <person name="Thomas B.C."/>
            <person name="Singh A."/>
            <person name="Wilkins M.J."/>
            <person name="Karaoz U."/>
            <person name="Brodie E.L."/>
            <person name="Williams K.H."/>
            <person name="Hubbard S.S."/>
            <person name="Banfield J.F."/>
        </authorList>
    </citation>
    <scope>NUCLEOTIDE SEQUENCE [LARGE SCALE GENOMIC DNA]</scope>
</reference>
<dbReference type="InterPro" id="IPR019533">
    <property type="entry name" value="Peptidase_S26"/>
</dbReference>
<dbReference type="GO" id="GO:0016020">
    <property type="term" value="C:membrane"/>
    <property type="evidence" value="ECO:0007669"/>
    <property type="project" value="UniProtKB-SubCell"/>
</dbReference>
<dbReference type="InterPro" id="IPR000223">
    <property type="entry name" value="Pept_S26A_signal_pept_1"/>
</dbReference>
<evidence type="ECO:0000259" key="7">
    <source>
        <dbReference type="Pfam" id="PF10502"/>
    </source>
</evidence>
<organism evidence="8 9">
    <name type="scientific">Candidatus Falkowbacteria bacterium RIFCSPHIGHO2_02_FULL_42_9</name>
    <dbReference type="NCBI Taxonomy" id="1797986"/>
    <lineage>
        <taxon>Bacteria</taxon>
        <taxon>Candidatus Falkowiibacteriota</taxon>
    </lineage>
</organism>